<dbReference type="PANTHER" id="PTHR45947:SF3">
    <property type="entry name" value="SULFOQUINOVOSYL TRANSFERASE SQD2"/>
    <property type="match status" value="1"/>
</dbReference>
<keyword evidence="1" id="KW-0328">Glycosyltransferase</keyword>
<keyword evidence="5" id="KW-1185">Reference proteome</keyword>
<dbReference type="InterPro" id="IPR050194">
    <property type="entry name" value="Glycosyltransferase_grp1"/>
</dbReference>
<dbReference type="RefSeq" id="WP_077077241.1">
    <property type="nucleotide sequence ID" value="NZ_FUEZ01000003.1"/>
</dbReference>
<feature type="domain" description="Glycosyltransferase subfamily 4-like N-terminal" evidence="3">
    <location>
        <begin position="14"/>
        <end position="217"/>
    </location>
</feature>
<evidence type="ECO:0000313" key="5">
    <source>
        <dbReference type="Proteomes" id="UP000240424"/>
    </source>
</evidence>
<evidence type="ECO:0000313" key="4">
    <source>
        <dbReference type="EMBL" id="SPM38234.1"/>
    </source>
</evidence>
<dbReference type="STRING" id="1841861.GCA_900157365_04613"/>
<dbReference type="AlphaFoldDB" id="A0A2U3P3B3"/>
<evidence type="ECO:0000256" key="2">
    <source>
        <dbReference type="ARBA" id="ARBA00022679"/>
    </source>
</evidence>
<sequence>MHVALFTDLHPATFGGAQISVATQRRALEQLGHQVTVFTAPLANTPDPDPCVVELKAVPVIARLAQILGRYDDYVFVWPSRANRRLIDEAFESREPIDIVHTQGDLGVAIAGMEAARRHGIPVVQTKHTRYDAYFEQAASAPLFLATIVSRMQKRHFATEFTFKRAEESTVARLAWRFMVAHAQAVDHQIIPTRHFAQSLADRGVNRPISVISNGIDDGAIDRATRTATSARCDNEPLRLIWCGRLSAEKRVLEAIEAVSRVDHCTLDIYGEGVLEPAIRKAIDASGLSRRVRLRGRVDHEDCLRAMRSSGALLFTSYGFDTQGLVLLEAAAMSLPTIYCDPALGETVPEGGGILAADPSPAALAAAIRLVSEDRDKLNKVRDIVTAHRDIPRQSVQTEKLVAIYSSLVDRVPV</sequence>
<name>A0A2U3P3B3_9MYCO</name>
<dbReference type="InterPro" id="IPR028098">
    <property type="entry name" value="Glyco_trans_4-like_N"/>
</dbReference>
<dbReference type="SUPFAM" id="SSF53756">
    <property type="entry name" value="UDP-Glycosyltransferase/glycogen phosphorylase"/>
    <property type="match status" value="1"/>
</dbReference>
<reference evidence="4 5" key="1">
    <citation type="submission" date="2017-01" db="EMBL/GenBank/DDBJ databases">
        <authorList>
            <consortium name="Urmite Genomes"/>
        </authorList>
    </citation>
    <scope>NUCLEOTIDE SEQUENCE [LARGE SCALE GENOMIC DNA]</scope>
    <source>
        <strain evidence="4 5">AB215</strain>
    </source>
</reference>
<evidence type="ECO:0000259" key="3">
    <source>
        <dbReference type="Pfam" id="PF13439"/>
    </source>
</evidence>
<evidence type="ECO:0000256" key="1">
    <source>
        <dbReference type="ARBA" id="ARBA00022676"/>
    </source>
</evidence>
<dbReference type="Pfam" id="PF13692">
    <property type="entry name" value="Glyco_trans_1_4"/>
    <property type="match status" value="1"/>
</dbReference>
<accession>A0A2U3P3B3</accession>
<dbReference type="OrthoDB" id="4562574at2"/>
<organism evidence="4 5">
    <name type="scientific">Mycobacterium numidiamassiliense</name>
    <dbReference type="NCBI Taxonomy" id="1841861"/>
    <lineage>
        <taxon>Bacteria</taxon>
        <taxon>Bacillati</taxon>
        <taxon>Actinomycetota</taxon>
        <taxon>Actinomycetes</taxon>
        <taxon>Mycobacteriales</taxon>
        <taxon>Mycobacteriaceae</taxon>
        <taxon>Mycobacterium</taxon>
    </lineage>
</organism>
<dbReference type="Gene3D" id="3.40.50.2000">
    <property type="entry name" value="Glycogen Phosphorylase B"/>
    <property type="match status" value="2"/>
</dbReference>
<protein>
    <submittedName>
        <fullName evidence="4">Glycosyl transferase</fullName>
    </submittedName>
</protein>
<gene>
    <name evidence="4" type="ORF">MNAB215_410</name>
</gene>
<dbReference type="GO" id="GO:0016757">
    <property type="term" value="F:glycosyltransferase activity"/>
    <property type="evidence" value="ECO:0007669"/>
    <property type="project" value="UniProtKB-KW"/>
</dbReference>
<dbReference type="Pfam" id="PF13439">
    <property type="entry name" value="Glyco_transf_4"/>
    <property type="match status" value="1"/>
</dbReference>
<keyword evidence="2 4" id="KW-0808">Transferase</keyword>
<proteinExistence type="predicted"/>
<dbReference type="EMBL" id="FUEZ01000003">
    <property type="protein sequence ID" value="SPM38234.1"/>
    <property type="molecule type" value="Genomic_DNA"/>
</dbReference>
<dbReference type="PANTHER" id="PTHR45947">
    <property type="entry name" value="SULFOQUINOVOSYL TRANSFERASE SQD2"/>
    <property type="match status" value="1"/>
</dbReference>
<dbReference type="GO" id="GO:1901137">
    <property type="term" value="P:carbohydrate derivative biosynthetic process"/>
    <property type="evidence" value="ECO:0007669"/>
    <property type="project" value="UniProtKB-ARBA"/>
</dbReference>
<dbReference type="GO" id="GO:0008610">
    <property type="term" value="P:lipid biosynthetic process"/>
    <property type="evidence" value="ECO:0007669"/>
    <property type="project" value="UniProtKB-ARBA"/>
</dbReference>
<dbReference type="Proteomes" id="UP000240424">
    <property type="component" value="Unassembled WGS sequence"/>
</dbReference>
<dbReference type="GO" id="GO:1903509">
    <property type="term" value="P:liposaccharide metabolic process"/>
    <property type="evidence" value="ECO:0007669"/>
    <property type="project" value="UniProtKB-ARBA"/>
</dbReference>